<dbReference type="InParanoid" id="A0A136JAI9"/>
<protein>
    <submittedName>
        <fullName evidence="3">Heterokaryon incompatibility protein-domain-containing protein</fullName>
    </submittedName>
</protein>
<dbReference type="Pfam" id="PF06985">
    <property type="entry name" value="HET"/>
    <property type="match status" value="1"/>
</dbReference>
<evidence type="ECO:0000259" key="2">
    <source>
        <dbReference type="Pfam" id="PF06985"/>
    </source>
</evidence>
<evidence type="ECO:0000313" key="4">
    <source>
        <dbReference type="Proteomes" id="UP000070501"/>
    </source>
</evidence>
<dbReference type="PANTHER" id="PTHR24148">
    <property type="entry name" value="ANKYRIN REPEAT DOMAIN-CONTAINING PROTEIN 39 HOMOLOG-RELATED"/>
    <property type="match status" value="1"/>
</dbReference>
<evidence type="ECO:0000313" key="3">
    <source>
        <dbReference type="EMBL" id="KXJ94193.1"/>
    </source>
</evidence>
<gene>
    <name evidence="3" type="ORF">Micbo1qcDRAFT_173034</name>
</gene>
<dbReference type="EMBL" id="KQ964247">
    <property type="protein sequence ID" value="KXJ94193.1"/>
    <property type="molecule type" value="Genomic_DNA"/>
</dbReference>
<dbReference type="PANTHER" id="PTHR24148:SF73">
    <property type="entry name" value="HET DOMAIN PROTEIN (AFU_ORTHOLOGUE AFUA_8G01020)"/>
    <property type="match status" value="1"/>
</dbReference>
<dbReference type="Proteomes" id="UP000070501">
    <property type="component" value="Unassembled WGS sequence"/>
</dbReference>
<accession>A0A136JAI9</accession>
<dbReference type="AlphaFoldDB" id="A0A136JAI9"/>
<feature type="region of interest" description="Disordered" evidence="1">
    <location>
        <begin position="1"/>
        <end position="20"/>
    </location>
</feature>
<reference evidence="4" key="1">
    <citation type="submission" date="2016-02" db="EMBL/GenBank/DDBJ databases">
        <title>Draft genome sequence of Microdochium bolleyi, a fungal endophyte of beachgrass.</title>
        <authorList>
            <consortium name="DOE Joint Genome Institute"/>
            <person name="David A.S."/>
            <person name="May G."/>
            <person name="Haridas S."/>
            <person name="Lim J."/>
            <person name="Wang M."/>
            <person name="Labutti K."/>
            <person name="Lipzen A."/>
            <person name="Barry K."/>
            <person name="Grigoriev I.V."/>
        </authorList>
    </citation>
    <scope>NUCLEOTIDE SEQUENCE [LARGE SCALE GENOMIC DNA]</scope>
    <source>
        <strain evidence="4">J235TASD1</strain>
    </source>
</reference>
<organism evidence="3 4">
    <name type="scientific">Microdochium bolleyi</name>
    <dbReference type="NCBI Taxonomy" id="196109"/>
    <lineage>
        <taxon>Eukaryota</taxon>
        <taxon>Fungi</taxon>
        <taxon>Dikarya</taxon>
        <taxon>Ascomycota</taxon>
        <taxon>Pezizomycotina</taxon>
        <taxon>Sordariomycetes</taxon>
        <taxon>Xylariomycetidae</taxon>
        <taxon>Xylariales</taxon>
        <taxon>Microdochiaceae</taxon>
        <taxon>Microdochium</taxon>
    </lineage>
</organism>
<dbReference type="InterPro" id="IPR052895">
    <property type="entry name" value="HetReg/Transcr_Mod"/>
</dbReference>
<evidence type="ECO:0000256" key="1">
    <source>
        <dbReference type="SAM" id="MobiDB-lite"/>
    </source>
</evidence>
<feature type="domain" description="Heterokaryon incompatibility" evidence="2">
    <location>
        <begin position="85"/>
        <end position="241"/>
    </location>
</feature>
<keyword evidence="4" id="KW-1185">Reference proteome</keyword>
<name>A0A136JAI9_9PEZI</name>
<proteinExistence type="predicted"/>
<dbReference type="InterPro" id="IPR010730">
    <property type="entry name" value="HET"/>
</dbReference>
<dbReference type="OrthoDB" id="194358at2759"/>
<sequence>MPLSQTAHTPSVESGAVKTSRCLTSHPQLPAASLTAPAEDTAFKYKKLNKDSHQIRLLRLSRASEGAVEGETIVRDLGLQDSTPYDAVSYAWGDPNLCETVIVDEQVMPVTRNAFEMLCSLGRAKHQSYLWIDAICINQRDVAERNHQVQQMREIYSAARKVVIHLGGPTADTDLLMGTIVELTENQSSTGPGPRDPEGEWAAVQARLRRDMGADAEQRQRNAMRDLLGRPYFERVWIIQEIMLPQQGVVQCGDWVVTCESFVAVAQHLRVCPGAYRTQLLLAMPTLLRKVTLHDDDQDLYSLLLRYREAKASDERDRIYALSSLAHPIEREPLEVDYAQTEAELVRRTIAHICKCDLECLPVEDPAPTIASFLADLDTLHQRVLGQILRSTHALTPFFVSILIEDPYRVFNITTMMLQDAHANPVHAEALMTQLIQYRPGNEQPRARRRGPWVMESQFFRSNSSKSRWRGHVHTFTAKL</sequence>
<feature type="compositionally biased region" description="Polar residues" evidence="1">
    <location>
        <begin position="1"/>
        <end position="12"/>
    </location>
</feature>